<dbReference type="Proteomes" id="UP000015453">
    <property type="component" value="Unassembled WGS sequence"/>
</dbReference>
<dbReference type="InterPro" id="IPR008545">
    <property type="entry name" value="Web"/>
</dbReference>
<feature type="non-terminal residue" evidence="5">
    <location>
        <position position="1"/>
    </location>
</feature>
<comment type="caution">
    <text evidence="5">The sequence shown here is derived from an EMBL/GenBank/DDBJ whole genome shotgun (WGS) entry which is preliminary data.</text>
</comment>
<sequence>SDGAEESFDTKRGHHIETAAPIESVKAAVSRFGGIVDWKAHRTQTVERRKIIEQELEQAQSEIPLCKKQVEEAEEAKSRVVDELDATKRLIEELKVNFETAQKEEQQAKQDCELATLRVEEIEQGISDEASVAAKAQIEVARARFVAAESDLQTVKQELDQLRRDHAVLVAERDEALRNAEEAEARSKEVEKSVEALTLELISAKESLESAQAAHLEAEEHRIGAVMAKEQDVLILEKELKQVEEELEKATQQMLSSKDLKSKLDTATSLLEDLKAEMAAYMVSSLHQDGERFRDADAAISATREELDDVKLSIEKATEEVNILKVASASLKSELEKEKLELAAIQQREAMASIAVASLEAELDRVRSEIARVQTEEKEERDKMIQLPLQLQSAAQEADQAKSLAAAAREELEAAKREA</sequence>
<gene>
    <name evidence="5" type="ORF">M569_15327</name>
</gene>
<accession>S8BY09</accession>
<keyword evidence="2 3" id="KW-0175">Coiled coil</keyword>
<dbReference type="PANTHER" id="PTHR32054:SF31">
    <property type="entry name" value="PROTEIN WEAK CHLOROPLAST MOVEMENT UNDER BLUE LIGHT 1"/>
    <property type="match status" value="1"/>
</dbReference>
<protein>
    <submittedName>
        <fullName evidence="5">Uncharacterized protein</fullName>
    </submittedName>
</protein>
<feature type="region of interest" description="Disordered" evidence="4">
    <location>
        <begin position="400"/>
        <end position="419"/>
    </location>
</feature>
<feature type="coiled-coil region" evidence="3">
    <location>
        <begin position="42"/>
        <end position="111"/>
    </location>
</feature>
<evidence type="ECO:0000256" key="4">
    <source>
        <dbReference type="SAM" id="MobiDB-lite"/>
    </source>
</evidence>
<organism evidence="5 6">
    <name type="scientific">Genlisea aurea</name>
    <dbReference type="NCBI Taxonomy" id="192259"/>
    <lineage>
        <taxon>Eukaryota</taxon>
        <taxon>Viridiplantae</taxon>
        <taxon>Streptophyta</taxon>
        <taxon>Embryophyta</taxon>
        <taxon>Tracheophyta</taxon>
        <taxon>Spermatophyta</taxon>
        <taxon>Magnoliopsida</taxon>
        <taxon>eudicotyledons</taxon>
        <taxon>Gunneridae</taxon>
        <taxon>Pentapetalae</taxon>
        <taxon>asterids</taxon>
        <taxon>lamiids</taxon>
        <taxon>Lamiales</taxon>
        <taxon>Lentibulariaceae</taxon>
        <taxon>Genlisea</taxon>
    </lineage>
</organism>
<evidence type="ECO:0000313" key="6">
    <source>
        <dbReference type="Proteomes" id="UP000015453"/>
    </source>
</evidence>
<feature type="non-terminal residue" evidence="5">
    <location>
        <position position="419"/>
    </location>
</feature>
<dbReference type="GO" id="GO:0005829">
    <property type="term" value="C:cytosol"/>
    <property type="evidence" value="ECO:0007669"/>
    <property type="project" value="TreeGrafter"/>
</dbReference>
<name>S8BY09_9LAMI</name>
<keyword evidence="6" id="KW-1185">Reference proteome</keyword>
<dbReference type="OrthoDB" id="1931671at2759"/>
<reference evidence="5 6" key="1">
    <citation type="journal article" date="2013" name="BMC Genomics">
        <title>The miniature genome of a carnivorous plant Genlisea aurea contains a low number of genes and short non-coding sequences.</title>
        <authorList>
            <person name="Leushkin E.V."/>
            <person name="Sutormin R.A."/>
            <person name="Nabieva E.R."/>
            <person name="Penin A.A."/>
            <person name="Kondrashov A.S."/>
            <person name="Logacheva M.D."/>
        </authorList>
    </citation>
    <scope>NUCLEOTIDE SEQUENCE [LARGE SCALE GENOMIC DNA]</scope>
</reference>
<evidence type="ECO:0000256" key="3">
    <source>
        <dbReference type="SAM" id="Coils"/>
    </source>
</evidence>
<proteinExistence type="inferred from homology"/>
<dbReference type="EMBL" id="AUSU01008335">
    <property type="protein sequence ID" value="EPS59480.1"/>
    <property type="molecule type" value="Genomic_DNA"/>
</dbReference>
<evidence type="ECO:0000313" key="5">
    <source>
        <dbReference type="EMBL" id="EPS59480.1"/>
    </source>
</evidence>
<dbReference type="GO" id="GO:0009903">
    <property type="term" value="P:chloroplast avoidance movement"/>
    <property type="evidence" value="ECO:0007669"/>
    <property type="project" value="TreeGrafter"/>
</dbReference>
<dbReference type="AlphaFoldDB" id="S8BY09"/>
<dbReference type="Pfam" id="PF05701">
    <property type="entry name" value="WEMBL"/>
    <property type="match status" value="1"/>
</dbReference>
<dbReference type="GO" id="GO:0009904">
    <property type="term" value="P:chloroplast accumulation movement"/>
    <property type="evidence" value="ECO:0007669"/>
    <property type="project" value="TreeGrafter"/>
</dbReference>
<evidence type="ECO:0000256" key="2">
    <source>
        <dbReference type="ARBA" id="ARBA00023054"/>
    </source>
</evidence>
<comment type="similarity">
    <text evidence="1">Belongs to the WEB family.</text>
</comment>
<evidence type="ECO:0000256" key="1">
    <source>
        <dbReference type="ARBA" id="ARBA00005485"/>
    </source>
</evidence>
<dbReference type="PANTHER" id="PTHR32054">
    <property type="entry name" value="HEAVY CHAIN, PUTATIVE, EXPRESSED-RELATED-RELATED"/>
    <property type="match status" value="1"/>
</dbReference>
<feature type="compositionally biased region" description="Basic and acidic residues" evidence="4">
    <location>
        <begin position="408"/>
        <end position="419"/>
    </location>
</feature>